<feature type="transmembrane region" description="Helical" evidence="7">
    <location>
        <begin position="101"/>
        <end position="124"/>
    </location>
</feature>
<keyword evidence="5 7" id="KW-1133">Transmembrane helix</keyword>
<gene>
    <name evidence="9" type="ORF">SAMN04489812_2560</name>
</gene>
<dbReference type="GO" id="GO:0005886">
    <property type="term" value="C:plasma membrane"/>
    <property type="evidence" value="ECO:0007669"/>
    <property type="project" value="UniProtKB-SubCell"/>
</dbReference>
<dbReference type="PANTHER" id="PTHR43163:SF6">
    <property type="entry name" value="DIPEPTIDE TRANSPORT SYSTEM PERMEASE PROTEIN DPPB-RELATED"/>
    <property type="match status" value="1"/>
</dbReference>
<feature type="transmembrane region" description="Helical" evidence="7">
    <location>
        <begin position="9"/>
        <end position="29"/>
    </location>
</feature>
<accession>A0A1H1TXF0</accession>
<proteinExistence type="inferred from homology"/>
<dbReference type="SUPFAM" id="SSF161098">
    <property type="entry name" value="MetI-like"/>
    <property type="match status" value="1"/>
</dbReference>
<dbReference type="GO" id="GO:0055085">
    <property type="term" value="P:transmembrane transport"/>
    <property type="evidence" value="ECO:0007669"/>
    <property type="project" value="InterPro"/>
</dbReference>
<feature type="transmembrane region" description="Helical" evidence="7">
    <location>
        <begin position="247"/>
        <end position="274"/>
    </location>
</feature>
<dbReference type="EMBL" id="LT629772">
    <property type="protein sequence ID" value="SDS64928.1"/>
    <property type="molecule type" value="Genomic_DNA"/>
</dbReference>
<protein>
    <submittedName>
        <fullName evidence="9">Peptide/nickel transport system permease protein</fullName>
    </submittedName>
</protein>
<feature type="transmembrane region" description="Helical" evidence="7">
    <location>
        <begin position="136"/>
        <end position="162"/>
    </location>
</feature>
<dbReference type="Pfam" id="PF19300">
    <property type="entry name" value="BPD_transp_1_N"/>
    <property type="match status" value="1"/>
</dbReference>
<comment type="subcellular location">
    <subcellularLocation>
        <location evidence="1 7">Cell membrane</location>
        <topology evidence="1 7">Multi-pass membrane protein</topology>
    </subcellularLocation>
</comment>
<name>A0A1H1TXF0_9ACTN</name>
<dbReference type="STRING" id="630515.SAMN04489812_2560"/>
<dbReference type="PROSITE" id="PS50928">
    <property type="entry name" value="ABC_TM1"/>
    <property type="match status" value="1"/>
</dbReference>
<dbReference type="AlphaFoldDB" id="A0A1H1TXF0"/>
<sequence length="330" mass="36403">MIAYIARRLLFMIPTLFLISIASFVIISLPPGDYLTTIIAQMRSQGGDVDQSRIAALQLRYGLDSPLWVQYFKWIGGVLTGDFGESFQLNRSVSSVLAQRLPLTIVISFCTLMFSWIVALPVGLYSAVRQYKVGDYIATTIGFLGLAVPNFMIALVLMYIGYRYFGQSVGGLFSPDYVDARWNLGKLLDLFSHLWVPIIVLGSAGTAGLIRILRANLLDELRRPYVVAARARGVPERKLILKYLLRVALNPFISTIGWVLPALVAGEVIVAQVLSLPTTGPVLLSSLTSQDMYLAGSIILVTSLLTVIGTLLSDFALAWLDPRVRLRMAR</sequence>
<evidence type="ECO:0000256" key="3">
    <source>
        <dbReference type="ARBA" id="ARBA00022475"/>
    </source>
</evidence>
<dbReference type="Gene3D" id="1.10.3720.10">
    <property type="entry name" value="MetI-like"/>
    <property type="match status" value="1"/>
</dbReference>
<organism evidence="9 10">
    <name type="scientific">Microlunatus soli</name>
    <dbReference type="NCBI Taxonomy" id="630515"/>
    <lineage>
        <taxon>Bacteria</taxon>
        <taxon>Bacillati</taxon>
        <taxon>Actinomycetota</taxon>
        <taxon>Actinomycetes</taxon>
        <taxon>Propionibacteriales</taxon>
        <taxon>Propionibacteriaceae</taxon>
        <taxon>Microlunatus</taxon>
    </lineage>
</organism>
<evidence type="ECO:0000313" key="9">
    <source>
        <dbReference type="EMBL" id="SDS64928.1"/>
    </source>
</evidence>
<evidence type="ECO:0000256" key="5">
    <source>
        <dbReference type="ARBA" id="ARBA00022989"/>
    </source>
</evidence>
<dbReference type="InterPro" id="IPR045621">
    <property type="entry name" value="BPD_transp_1_N"/>
</dbReference>
<evidence type="ECO:0000313" key="10">
    <source>
        <dbReference type="Proteomes" id="UP000199103"/>
    </source>
</evidence>
<evidence type="ECO:0000256" key="4">
    <source>
        <dbReference type="ARBA" id="ARBA00022692"/>
    </source>
</evidence>
<feature type="domain" description="ABC transmembrane type-1" evidence="8">
    <location>
        <begin position="101"/>
        <end position="313"/>
    </location>
</feature>
<keyword evidence="4 7" id="KW-0812">Transmembrane</keyword>
<keyword evidence="10" id="KW-1185">Reference proteome</keyword>
<dbReference type="Proteomes" id="UP000199103">
    <property type="component" value="Chromosome I"/>
</dbReference>
<keyword evidence="2 7" id="KW-0813">Transport</keyword>
<comment type="similarity">
    <text evidence="7">Belongs to the binding-protein-dependent transport system permease family.</text>
</comment>
<dbReference type="InterPro" id="IPR035906">
    <property type="entry name" value="MetI-like_sf"/>
</dbReference>
<evidence type="ECO:0000256" key="7">
    <source>
        <dbReference type="RuleBase" id="RU363032"/>
    </source>
</evidence>
<dbReference type="Pfam" id="PF00528">
    <property type="entry name" value="BPD_transp_1"/>
    <property type="match status" value="1"/>
</dbReference>
<dbReference type="PANTHER" id="PTHR43163">
    <property type="entry name" value="DIPEPTIDE TRANSPORT SYSTEM PERMEASE PROTEIN DPPB-RELATED"/>
    <property type="match status" value="1"/>
</dbReference>
<dbReference type="RefSeq" id="WP_091525303.1">
    <property type="nucleotide sequence ID" value="NZ_LT629772.1"/>
</dbReference>
<keyword evidence="3" id="KW-1003">Cell membrane</keyword>
<dbReference type="OrthoDB" id="3747763at2"/>
<keyword evidence="6 7" id="KW-0472">Membrane</keyword>
<evidence type="ECO:0000256" key="1">
    <source>
        <dbReference type="ARBA" id="ARBA00004651"/>
    </source>
</evidence>
<evidence type="ECO:0000256" key="2">
    <source>
        <dbReference type="ARBA" id="ARBA00022448"/>
    </source>
</evidence>
<evidence type="ECO:0000259" key="8">
    <source>
        <dbReference type="PROSITE" id="PS50928"/>
    </source>
</evidence>
<feature type="transmembrane region" description="Helical" evidence="7">
    <location>
        <begin position="194"/>
        <end position="213"/>
    </location>
</feature>
<evidence type="ECO:0000256" key="6">
    <source>
        <dbReference type="ARBA" id="ARBA00023136"/>
    </source>
</evidence>
<dbReference type="InterPro" id="IPR000515">
    <property type="entry name" value="MetI-like"/>
</dbReference>
<feature type="transmembrane region" description="Helical" evidence="7">
    <location>
        <begin position="294"/>
        <end position="320"/>
    </location>
</feature>
<reference evidence="9 10" key="1">
    <citation type="submission" date="2016-10" db="EMBL/GenBank/DDBJ databases">
        <authorList>
            <person name="de Groot N.N."/>
        </authorList>
    </citation>
    <scope>NUCLEOTIDE SEQUENCE [LARGE SCALE GENOMIC DNA]</scope>
    <source>
        <strain evidence="9 10">DSM 21800</strain>
    </source>
</reference>